<evidence type="ECO:0000259" key="10">
    <source>
        <dbReference type="Pfam" id="PF18517"/>
    </source>
</evidence>
<feature type="domain" description="Leucine zipper with capping helix" evidence="10">
    <location>
        <begin position="149"/>
        <end position="206"/>
    </location>
</feature>
<protein>
    <recommendedName>
        <fullName evidence="3">Homologous-pairing protein 2 homolog</fullName>
    </recommendedName>
</protein>
<keyword evidence="12" id="KW-1185">Reference proteome</keyword>
<reference evidence="11" key="2">
    <citation type="journal article" date="2021" name="Genome Biol. Evol.">
        <title>Developing a high-quality reference genome for a parasitic bivalve with doubly uniparental inheritance (Bivalvia: Unionida).</title>
        <authorList>
            <person name="Smith C.H."/>
        </authorList>
    </citation>
    <scope>NUCLEOTIDE SEQUENCE</scope>
    <source>
        <strain evidence="11">CHS0354</strain>
        <tissue evidence="11">Mantle</tissue>
    </source>
</reference>
<feature type="coiled-coil region" evidence="8">
    <location>
        <begin position="88"/>
        <end position="145"/>
    </location>
</feature>
<evidence type="ECO:0000313" key="11">
    <source>
        <dbReference type="EMBL" id="KAK3587918.1"/>
    </source>
</evidence>
<evidence type="ECO:0000256" key="3">
    <source>
        <dbReference type="ARBA" id="ARBA00016093"/>
    </source>
</evidence>
<evidence type="ECO:0000256" key="7">
    <source>
        <dbReference type="ARBA" id="ARBA00023254"/>
    </source>
</evidence>
<comment type="caution">
    <text evidence="11">The sequence shown here is derived from an EMBL/GenBank/DDBJ whole genome shotgun (WGS) entry which is preliminary data.</text>
</comment>
<dbReference type="Gene3D" id="1.10.10.10">
    <property type="entry name" value="Winged helix-like DNA-binding domain superfamily/Winged helix DNA-binding domain"/>
    <property type="match status" value="1"/>
</dbReference>
<dbReference type="GO" id="GO:0000794">
    <property type="term" value="C:condensed nuclear chromosome"/>
    <property type="evidence" value="ECO:0007669"/>
    <property type="project" value="TreeGrafter"/>
</dbReference>
<evidence type="ECO:0000256" key="5">
    <source>
        <dbReference type="ARBA" id="ARBA00023172"/>
    </source>
</evidence>
<dbReference type="PANTHER" id="PTHR15938:SF0">
    <property type="entry name" value="HOMOLOGOUS-PAIRING PROTEIN 2 HOMOLOG"/>
    <property type="match status" value="1"/>
</dbReference>
<evidence type="ECO:0000256" key="2">
    <source>
        <dbReference type="ARBA" id="ARBA00007922"/>
    </source>
</evidence>
<keyword evidence="6" id="KW-0539">Nucleus</keyword>
<evidence type="ECO:0000256" key="8">
    <source>
        <dbReference type="SAM" id="Coils"/>
    </source>
</evidence>
<dbReference type="Proteomes" id="UP001195483">
    <property type="component" value="Unassembled WGS sequence"/>
</dbReference>
<evidence type="ECO:0000313" key="12">
    <source>
        <dbReference type="Proteomes" id="UP001195483"/>
    </source>
</evidence>
<evidence type="ECO:0000259" key="9">
    <source>
        <dbReference type="Pfam" id="PF07106"/>
    </source>
</evidence>
<dbReference type="InterPro" id="IPR036388">
    <property type="entry name" value="WH-like_DNA-bd_sf"/>
</dbReference>
<dbReference type="InterPro" id="IPR040661">
    <property type="entry name" value="LZ3wCH"/>
</dbReference>
<comment type="subcellular location">
    <subcellularLocation>
        <location evidence="1">Nucleus</location>
    </subcellularLocation>
</comment>
<dbReference type="GO" id="GO:0000709">
    <property type="term" value="P:meiotic joint molecule formation"/>
    <property type="evidence" value="ECO:0007669"/>
    <property type="project" value="TreeGrafter"/>
</dbReference>
<proteinExistence type="inferred from homology"/>
<reference evidence="11" key="3">
    <citation type="submission" date="2023-05" db="EMBL/GenBank/DDBJ databases">
        <authorList>
            <person name="Smith C.H."/>
        </authorList>
    </citation>
    <scope>NUCLEOTIDE SEQUENCE</scope>
    <source>
        <strain evidence="11">CHS0354</strain>
        <tissue evidence="11">Mantle</tissue>
    </source>
</reference>
<reference evidence="11" key="1">
    <citation type="journal article" date="2021" name="Genome Biol. Evol.">
        <title>A High-Quality Reference Genome for a Parasitic Bivalve with Doubly Uniparental Inheritance (Bivalvia: Unionida).</title>
        <authorList>
            <person name="Smith C.H."/>
        </authorList>
    </citation>
    <scope>NUCLEOTIDE SEQUENCE</scope>
    <source>
        <strain evidence="11">CHS0354</strain>
    </source>
</reference>
<evidence type="ECO:0000256" key="4">
    <source>
        <dbReference type="ARBA" id="ARBA00023054"/>
    </source>
</evidence>
<evidence type="ECO:0000256" key="1">
    <source>
        <dbReference type="ARBA" id="ARBA00004123"/>
    </source>
</evidence>
<dbReference type="PANTHER" id="PTHR15938">
    <property type="entry name" value="TBP-1 INTERACTING PROTEIN"/>
    <property type="match status" value="1"/>
</dbReference>
<keyword evidence="5" id="KW-0233">DNA recombination</keyword>
<dbReference type="GO" id="GO:0007129">
    <property type="term" value="P:homologous chromosome pairing at meiosis"/>
    <property type="evidence" value="ECO:0007669"/>
    <property type="project" value="TreeGrafter"/>
</dbReference>
<dbReference type="GO" id="GO:0003690">
    <property type="term" value="F:double-stranded DNA binding"/>
    <property type="evidence" value="ECO:0007669"/>
    <property type="project" value="TreeGrafter"/>
</dbReference>
<comment type="similarity">
    <text evidence="2">Belongs to the HOP2 family.</text>
</comment>
<evidence type="ECO:0000256" key="6">
    <source>
        <dbReference type="ARBA" id="ARBA00023242"/>
    </source>
</evidence>
<sequence length="212" mass="24210">MSKSKDALAVKAVLDYLEKQNRPYSAIDICNNLHKEYGKTAVVKACESLAESGKITEKAYGKQKVYVADQSKFPDVDENEIQQMDAKIAQLTEKVQDSMECVRKLEQELKTLNSSMSTEQAKAELKHLETECTGYKNKLVKLKEGGVIISPQEKERVYAERQKYVKEWRKRKRISNDILDAVLEGYPKSKKELYEEVGIETDEDNGLKPPEL</sequence>
<feature type="domain" description="Homologous-pairing protein 2 winged helix" evidence="9">
    <location>
        <begin position="10"/>
        <end position="68"/>
    </location>
</feature>
<dbReference type="GO" id="GO:0120230">
    <property type="term" value="F:recombinase activator activity"/>
    <property type="evidence" value="ECO:0007669"/>
    <property type="project" value="TreeGrafter"/>
</dbReference>
<keyword evidence="7" id="KW-0469">Meiosis</keyword>
<dbReference type="GO" id="GO:0010774">
    <property type="term" value="P:meiotic strand invasion involved in reciprocal meiotic recombination"/>
    <property type="evidence" value="ECO:0007669"/>
    <property type="project" value="TreeGrafter"/>
</dbReference>
<gene>
    <name evidence="11" type="ORF">CHS0354_014432</name>
</gene>
<keyword evidence="4 8" id="KW-0175">Coiled coil</keyword>
<name>A0AAE0SAA8_9BIVA</name>
<dbReference type="InterPro" id="IPR010776">
    <property type="entry name" value="Hop2_WH_dom"/>
</dbReference>
<dbReference type="EMBL" id="JAEAOA010000895">
    <property type="protein sequence ID" value="KAK3587918.1"/>
    <property type="molecule type" value="Genomic_DNA"/>
</dbReference>
<dbReference type="Pfam" id="PF18517">
    <property type="entry name" value="LZ3wCH"/>
    <property type="match status" value="1"/>
</dbReference>
<dbReference type="Pfam" id="PF07106">
    <property type="entry name" value="WHD_TBPIP"/>
    <property type="match status" value="1"/>
</dbReference>
<organism evidence="11 12">
    <name type="scientific">Potamilus streckersoni</name>
    <dbReference type="NCBI Taxonomy" id="2493646"/>
    <lineage>
        <taxon>Eukaryota</taxon>
        <taxon>Metazoa</taxon>
        <taxon>Spiralia</taxon>
        <taxon>Lophotrochozoa</taxon>
        <taxon>Mollusca</taxon>
        <taxon>Bivalvia</taxon>
        <taxon>Autobranchia</taxon>
        <taxon>Heteroconchia</taxon>
        <taxon>Palaeoheterodonta</taxon>
        <taxon>Unionida</taxon>
        <taxon>Unionoidea</taxon>
        <taxon>Unionidae</taxon>
        <taxon>Ambleminae</taxon>
        <taxon>Lampsilini</taxon>
        <taxon>Potamilus</taxon>
    </lineage>
</organism>
<dbReference type="AlphaFoldDB" id="A0AAE0SAA8"/>
<dbReference type="GO" id="GO:0120231">
    <property type="term" value="C:DNA recombinase auxiliary factor complex"/>
    <property type="evidence" value="ECO:0007669"/>
    <property type="project" value="TreeGrafter"/>
</dbReference>
<accession>A0AAE0SAA8</accession>